<proteinExistence type="predicted"/>
<dbReference type="AlphaFoldDB" id="A0A8J2SHT3"/>
<accession>A0A8J2SHT3</accession>
<keyword evidence="3" id="KW-1185">Reference proteome</keyword>
<name>A0A8J2SHT3_9STRA</name>
<comment type="caution">
    <text evidence="2">The sequence shown here is derived from an EMBL/GenBank/DDBJ whole genome shotgun (WGS) entry which is preliminary data.</text>
</comment>
<gene>
    <name evidence="2" type="ORF">PECAL_3P21020</name>
</gene>
<evidence type="ECO:0000313" key="2">
    <source>
        <dbReference type="EMBL" id="CAH0372125.1"/>
    </source>
</evidence>
<dbReference type="Proteomes" id="UP000789595">
    <property type="component" value="Unassembled WGS sequence"/>
</dbReference>
<evidence type="ECO:0000313" key="3">
    <source>
        <dbReference type="Proteomes" id="UP000789595"/>
    </source>
</evidence>
<reference evidence="2" key="1">
    <citation type="submission" date="2021-11" db="EMBL/GenBank/DDBJ databases">
        <authorList>
            <consortium name="Genoscope - CEA"/>
            <person name="William W."/>
        </authorList>
    </citation>
    <scope>NUCLEOTIDE SEQUENCE</scope>
</reference>
<dbReference type="OrthoDB" id="267397at2759"/>
<feature type="signal peptide" evidence="1">
    <location>
        <begin position="1"/>
        <end position="17"/>
    </location>
</feature>
<keyword evidence="1" id="KW-0732">Signal</keyword>
<feature type="chain" id="PRO_5035175456" description="STI1 domain-containing protein" evidence="1">
    <location>
        <begin position="18"/>
        <end position="246"/>
    </location>
</feature>
<sequence length="246" mass="26007">MARRCLLVLALTSLSAAQNPWVNRRKNKDKDAPVAADPAAGDTDFSKLNDMVKNLQQAGAAGGAGGEDMFAGMGDMWESLMDSPEMEEMLANPELLKATIKNNPLINAIPGASEQVEALLQSDAFNDPAQLKQAMRQGVDAMKAVGSEFGSQLGAQMKLAQQNPEAFKAQMEAMMSQLAGGPEQGRALMEAAKGLWDGSADPAQLEALSKLPGMEALADPEAMKRQMAELQKMMGAGQVPAMGGEL</sequence>
<evidence type="ECO:0000256" key="1">
    <source>
        <dbReference type="SAM" id="SignalP"/>
    </source>
</evidence>
<protein>
    <recommendedName>
        <fullName evidence="4">STI1 domain-containing protein</fullName>
    </recommendedName>
</protein>
<organism evidence="2 3">
    <name type="scientific">Pelagomonas calceolata</name>
    <dbReference type="NCBI Taxonomy" id="35677"/>
    <lineage>
        <taxon>Eukaryota</taxon>
        <taxon>Sar</taxon>
        <taxon>Stramenopiles</taxon>
        <taxon>Ochrophyta</taxon>
        <taxon>Pelagophyceae</taxon>
        <taxon>Pelagomonadales</taxon>
        <taxon>Pelagomonadaceae</taxon>
        <taxon>Pelagomonas</taxon>
    </lineage>
</organism>
<evidence type="ECO:0008006" key="4">
    <source>
        <dbReference type="Google" id="ProtNLM"/>
    </source>
</evidence>
<dbReference type="EMBL" id="CAKKNE010000003">
    <property type="protein sequence ID" value="CAH0372125.1"/>
    <property type="molecule type" value="Genomic_DNA"/>
</dbReference>